<keyword evidence="1" id="KW-0472">Membrane</keyword>
<keyword evidence="1" id="KW-1133">Transmembrane helix</keyword>
<dbReference type="Gene3D" id="3.40.50.1820">
    <property type="entry name" value="alpha/beta hydrolase"/>
    <property type="match status" value="1"/>
</dbReference>
<keyword evidence="3" id="KW-1185">Reference proteome</keyword>
<feature type="transmembrane region" description="Helical" evidence="1">
    <location>
        <begin position="12"/>
        <end position="40"/>
    </location>
</feature>
<reference evidence="2 3" key="1">
    <citation type="submission" date="2019-01" db="EMBL/GenBank/DDBJ databases">
        <title>Genomes sequencing and comparative genomics of infectious freshwater microsporidia, Cucumispora dikerogammari and Thelohania contejeani.</title>
        <authorList>
            <person name="Cormier A."/>
            <person name="Giraud I."/>
            <person name="Wattier R."/>
            <person name="Teixeira M."/>
            <person name="Grandjean F."/>
            <person name="Rigaud T."/>
            <person name="Cordaux R."/>
        </authorList>
    </citation>
    <scope>NUCLEOTIDE SEQUENCE [LARGE SCALE GENOMIC DNA]</scope>
    <source>
        <strain evidence="2">T1</strain>
        <tissue evidence="2">Spores</tissue>
    </source>
</reference>
<dbReference type="Proteomes" id="UP001516464">
    <property type="component" value="Unassembled WGS sequence"/>
</dbReference>
<organism evidence="2 3">
    <name type="scientific">Astathelohania contejeani</name>
    <dbReference type="NCBI Taxonomy" id="164912"/>
    <lineage>
        <taxon>Eukaryota</taxon>
        <taxon>Fungi</taxon>
        <taxon>Fungi incertae sedis</taxon>
        <taxon>Microsporidia</taxon>
        <taxon>Astathelohaniidae</taxon>
        <taxon>Astathelohania</taxon>
    </lineage>
</organism>
<sequence length="278" mass="31863">MNSNTKVGILNTIIWVFPFLLLFTLFFIFIMHSIIIYPALFVEHNSIMPVFTNIVDIKTSDGIKQKIYIIDIDSDVDIVFFGGNGMNAKWLSSVCKTLSYLINCNVISIIYRGYNGNEGKPNEVGLMLDTHAVYEYIKKERSDKKIVCMGLSLGCSLALYLAELLGDSFDKICILENGFYNMQTIVKEALGTFSWLSFLITEEWQNDRRILKLGSKNVKFLFLISSNDEIIGNHHSDMMINLLDGKCEYERFSAFHMTACEDPKYYAVIKTFIENKFD</sequence>
<accession>A0ABQ7HZD6</accession>
<name>A0ABQ7HZD6_9MICR</name>
<evidence type="ECO:0000313" key="2">
    <source>
        <dbReference type="EMBL" id="KAF7683481.1"/>
    </source>
</evidence>
<evidence type="ECO:0000313" key="3">
    <source>
        <dbReference type="Proteomes" id="UP001516464"/>
    </source>
</evidence>
<evidence type="ECO:0000256" key="1">
    <source>
        <dbReference type="SAM" id="Phobius"/>
    </source>
</evidence>
<proteinExistence type="predicted"/>
<dbReference type="SUPFAM" id="SSF53474">
    <property type="entry name" value="alpha/beta-Hydrolases"/>
    <property type="match status" value="1"/>
</dbReference>
<dbReference type="EMBL" id="SBIQ01000083">
    <property type="protein sequence ID" value="KAF7683481.1"/>
    <property type="molecule type" value="Genomic_DNA"/>
</dbReference>
<protein>
    <submittedName>
        <fullName evidence="2">Protein bem46</fullName>
    </submittedName>
</protein>
<dbReference type="PANTHER" id="PTHR12277:SF81">
    <property type="entry name" value="PROTEIN ABHD13"/>
    <property type="match status" value="1"/>
</dbReference>
<dbReference type="InterPro" id="IPR029058">
    <property type="entry name" value="AB_hydrolase_fold"/>
</dbReference>
<keyword evidence="1" id="KW-0812">Transmembrane</keyword>
<comment type="caution">
    <text evidence="2">The sequence shown here is derived from an EMBL/GenBank/DDBJ whole genome shotgun (WGS) entry which is preliminary data.</text>
</comment>
<gene>
    <name evidence="2" type="primary">bem46_1</name>
    <name evidence="2" type="ORF">TCON_1309</name>
</gene>
<dbReference type="PANTHER" id="PTHR12277">
    <property type="entry name" value="ALPHA/BETA HYDROLASE DOMAIN-CONTAINING PROTEIN"/>
    <property type="match status" value="1"/>
</dbReference>